<sequence length="317" mass="36672">MVDQIHAAVEEITCLRAKVAEFEWSEAELKAKVEELTRRSHQKEDSKANARVVEIFVDHREAWHREDKRMVDQIYATVEEIAYLGAKVAELEWSKMELNAGVEKLTREASHGLRNHTEIHSGMVMEEKVEEEARASESESSVGLHPYGKLLSSYLGLSFSFFLALLPSSSSISQLSTLHLKLLQAKQELCRLKSRRKEDSKANARVVEFFTGHREAWRRVEKRMVDQIHAVTEEIACLMGKVAELKAKVEELTREVGEREEMLDEERLRHKPTLVYDVDWRWLIQLWSLEAAQFRFNEGTHDDYGIPFNISFVVSEC</sequence>
<reference evidence="2 3" key="1">
    <citation type="journal article" date="2023" name="Hortic Res">
        <title>The complete reference genome for grapevine (Vitis vinifera L.) genetics and breeding.</title>
        <authorList>
            <person name="Shi X."/>
            <person name="Cao S."/>
            <person name="Wang X."/>
            <person name="Huang S."/>
            <person name="Wang Y."/>
            <person name="Liu Z."/>
            <person name="Liu W."/>
            <person name="Leng X."/>
            <person name="Peng Y."/>
            <person name="Wang N."/>
            <person name="Wang Y."/>
            <person name="Ma Z."/>
            <person name="Xu X."/>
            <person name="Zhang F."/>
            <person name="Xue H."/>
            <person name="Zhong H."/>
            <person name="Wang Y."/>
            <person name="Zhang K."/>
            <person name="Velt A."/>
            <person name="Avia K."/>
            <person name="Holtgrawe D."/>
            <person name="Grimplet J."/>
            <person name="Matus J.T."/>
            <person name="Ware D."/>
            <person name="Wu X."/>
            <person name="Wang H."/>
            <person name="Liu C."/>
            <person name="Fang Y."/>
            <person name="Rustenholz C."/>
            <person name="Cheng Z."/>
            <person name="Xiao H."/>
            <person name="Zhou Y."/>
        </authorList>
    </citation>
    <scope>NUCLEOTIDE SEQUENCE [LARGE SCALE GENOMIC DNA]</scope>
    <source>
        <strain evidence="3">cv. Pinot noir / PN40024</strain>
        <tissue evidence="2">Leaf</tissue>
    </source>
</reference>
<keyword evidence="1" id="KW-0175">Coiled coil</keyword>
<protein>
    <submittedName>
        <fullName evidence="2">Uncharacterized protein</fullName>
    </submittedName>
</protein>
<keyword evidence="3" id="KW-1185">Reference proteome</keyword>
<gene>
    <name evidence="2" type="ORF">VitviT2T_021592</name>
</gene>
<evidence type="ECO:0000256" key="1">
    <source>
        <dbReference type="SAM" id="Coils"/>
    </source>
</evidence>
<evidence type="ECO:0000313" key="3">
    <source>
        <dbReference type="Proteomes" id="UP001227230"/>
    </source>
</evidence>
<dbReference type="PANTHER" id="PTHR47747">
    <property type="entry name" value="RIBONUCLEASE P PROTEIN SUBUNIT P38-LIKE PROTEIN"/>
    <property type="match status" value="1"/>
</dbReference>
<evidence type="ECO:0000313" key="2">
    <source>
        <dbReference type="EMBL" id="WKA03485.1"/>
    </source>
</evidence>
<feature type="coiled-coil region" evidence="1">
    <location>
        <begin position="228"/>
        <end position="269"/>
    </location>
</feature>
<dbReference type="EMBL" id="CP126661">
    <property type="protein sequence ID" value="WKA03485.1"/>
    <property type="molecule type" value="Genomic_DNA"/>
</dbReference>
<dbReference type="PANTHER" id="PTHR47747:SF3">
    <property type="entry name" value="OS03G0853600 PROTEIN"/>
    <property type="match status" value="1"/>
</dbReference>
<proteinExistence type="predicted"/>
<accession>A0ABY9D7F9</accession>
<feature type="coiled-coil region" evidence="1">
    <location>
        <begin position="19"/>
        <end position="46"/>
    </location>
</feature>
<organism evidence="2 3">
    <name type="scientific">Vitis vinifera</name>
    <name type="common">Grape</name>
    <dbReference type="NCBI Taxonomy" id="29760"/>
    <lineage>
        <taxon>Eukaryota</taxon>
        <taxon>Viridiplantae</taxon>
        <taxon>Streptophyta</taxon>
        <taxon>Embryophyta</taxon>
        <taxon>Tracheophyta</taxon>
        <taxon>Spermatophyta</taxon>
        <taxon>Magnoliopsida</taxon>
        <taxon>eudicotyledons</taxon>
        <taxon>Gunneridae</taxon>
        <taxon>Pentapetalae</taxon>
        <taxon>rosids</taxon>
        <taxon>Vitales</taxon>
        <taxon>Vitaceae</taxon>
        <taxon>Viteae</taxon>
        <taxon>Vitis</taxon>
    </lineage>
</organism>
<name>A0ABY9D7F9_VITVI</name>
<dbReference type="Proteomes" id="UP001227230">
    <property type="component" value="Chromosome 14"/>
</dbReference>